<feature type="region of interest" description="Disordered" evidence="2">
    <location>
        <begin position="81"/>
        <end position="185"/>
    </location>
</feature>
<name>A0AAV7J6Y2_COTGL</name>
<keyword evidence="1" id="KW-0175">Coiled coil</keyword>
<dbReference type="Proteomes" id="UP000826195">
    <property type="component" value="Unassembled WGS sequence"/>
</dbReference>
<feature type="region of interest" description="Disordered" evidence="2">
    <location>
        <begin position="397"/>
        <end position="442"/>
    </location>
</feature>
<feature type="compositionally biased region" description="Low complexity" evidence="2">
    <location>
        <begin position="682"/>
        <end position="703"/>
    </location>
</feature>
<reference evidence="3 4" key="1">
    <citation type="journal article" date="2021" name="J. Hered.">
        <title>A chromosome-level genome assembly of the parasitoid wasp, Cotesia glomerata (Hymenoptera: Braconidae).</title>
        <authorList>
            <person name="Pinto B.J."/>
            <person name="Weis J.J."/>
            <person name="Gamble T."/>
            <person name="Ode P.J."/>
            <person name="Paul R."/>
            <person name="Zaspel J.M."/>
        </authorList>
    </citation>
    <scope>NUCLEOTIDE SEQUENCE [LARGE SCALE GENOMIC DNA]</scope>
    <source>
        <strain evidence="3">CgM1</strain>
    </source>
</reference>
<organism evidence="3 4">
    <name type="scientific">Cotesia glomerata</name>
    <name type="common">Lepidopteran parasitic wasp</name>
    <name type="synonym">Apanteles glomeratus</name>
    <dbReference type="NCBI Taxonomy" id="32391"/>
    <lineage>
        <taxon>Eukaryota</taxon>
        <taxon>Metazoa</taxon>
        <taxon>Ecdysozoa</taxon>
        <taxon>Arthropoda</taxon>
        <taxon>Hexapoda</taxon>
        <taxon>Insecta</taxon>
        <taxon>Pterygota</taxon>
        <taxon>Neoptera</taxon>
        <taxon>Endopterygota</taxon>
        <taxon>Hymenoptera</taxon>
        <taxon>Apocrita</taxon>
        <taxon>Ichneumonoidea</taxon>
        <taxon>Braconidae</taxon>
        <taxon>Microgastrinae</taxon>
        <taxon>Cotesia</taxon>
    </lineage>
</organism>
<accession>A0AAV7J6Y2</accession>
<dbReference type="PANTHER" id="PTHR20916:SF26">
    <property type="entry name" value="CYSTEINE-RICH PROTEIN 2-BINDING PROTEIN"/>
    <property type="match status" value="1"/>
</dbReference>
<evidence type="ECO:0000256" key="1">
    <source>
        <dbReference type="SAM" id="Coils"/>
    </source>
</evidence>
<feature type="region of interest" description="Disordered" evidence="2">
    <location>
        <begin position="678"/>
        <end position="710"/>
    </location>
</feature>
<sequence length="1349" mass="152649">MEKWRCRGKNTGAKVKVTEENAAPQKPSTESQPEKKKEKKWTFAGLLKRKSKQTASSEQSNSLLSLTPNPTIYYSEQVKNVQTNPSKADRDKSHNNYNKQTTGNATKKHESTDSMNFSNASTSAVVPPATIQSRNSESSDTGSKYSRRNRLKARIQAKRDRYYGDSSTDDEHSHYKSSNNSNSNCYINTNSIVNGNANITATAAAATNPNNSLMRIQSEDSIYHHHHHHHHHNNNNYHRRLIEANKKTRGARTVRYMKRFYRDDTIDDHDGNIDVRIHPIYHHVSPVLQSHSNNYNYNYNNNSNNGIVKKKADTLPSTNNLWTTTNNHNLLLKPPYYQAFCSEQNLLHVYPNNYNDNIKYQSDNLHGLNDNEVFNNEYAWPQPHEAKLTTATSNYNKSRGINCHVDNKSPPPPAPASSSVSPASASVLAPQPPPRSTSVSHLHPVASARHSHHLDLDIFTETNSCSGCSHNHHNHNHSCSQQLLPCGSNVNYNSLDRIYATPKRRDRCCNRRVVRHPISEPFLLYKNNNSSSINNNNNNNNTFSKKSHEVEDKMPEDPIVPKIKKKIVPKMKGYKSIYEQPLEKRRHSKNLEEALIELETIYNSLHLNEDEDLLDRAEQRSMEEYRDKIAITAAAKAGIGGSIKSSLDTSSSSSPSPSPSAASSYELNLWRNVNFDRHDNYSNNHNHNNSHSHNNNNNNNNNNNDDEPRLKDDMAYRRMHQPERSASVDPSQSSLSRVSYLAASPSLLSYKDREYQIDNNYLLGNYVNVSCNNEKPKNQRRGTPDLTRDDVAYRNITHANNTLRVIEPQPPFGIPLGPVTAAAESDYLHVEPKIKHTRSSLYIPKNEPDIVTDDLAFRNLRKDTNGKNKFANSMNNISFVPTRESMSRSILAGNCDLKKKRAVRSLSADLYGIIDKSNDDHHAWYKEFTKVNSSKLFPQDGPLISSSSVGDISIRNYNNNNDDNFYGKDKNSDLDINGNRPKSLYQAKIQVCVPHEEDGKVLRRQSCEREFMEMENCQTFDKKSRTLSSPYYGGGSFDVDVDEDNGGGGEVVDTNEKVIEPSSDQELSEYKQLCRNLESLIKKTSEKVKKSVEEAKSNPMLLGSNRNSLSEFIEWEELLGEDESLKINKKVIEDEEDGKAKGEGKGNEVKEKIRMDKEELEKMIKEIKDDTKSEYKEPDQLLKLNIDDETGTKVIDTEASCESYNSNKESLKSVVKLVPSNDAQNNISSDDYDNSHVDYHACNNDVDCDDDKQPNAEEFHLDKQVPYLSCDSTKLNDDNNFDNDFKNLISSDSHTNIDDGVDVAATGDDKKEPALKQPETADPNPSELEVHAGQKDDTEKTCRGRETTL</sequence>
<dbReference type="PANTHER" id="PTHR20916">
    <property type="entry name" value="CYSTEINE AND GLYCINE-RICH PROTEIN 2 BINDING PROTEIN"/>
    <property type="match status" value="1"/>
</dbReference>
<feature type="compositionally biased region" description="Polar residues" evidence="2">
    <location>
        <begin position="113"/>
        <end position="144"/>
    </location>
</feature>
<feature type="compositionally biased region" description="Polar residues" evidence="2">
    <location>
        <begin position="53"/>
        <end position="67"/>
    </location>
</feature>
<protein>
    <submittedName>
        <fullName evidence="3">Uncharacterized protein</fullName>
    </submittedName>
</protein>
<feature type="region of interest" description="Disordered" evidence="2">
    <location>
        <begin position="642"/>
        <end position="663"/>
    </location>
</feature>
<comment type="caution">
    <text evidence="3">The sequence shown here is derived from an EMBL/GenBank/DDBJ whole genome shotgun (WGS) entry which is preliminary data.</text>
</comment>
<feature type="compositionally biased region" description="Basic and acidic residues" evidence="2">
    <location>
        <begin position="1328"/>
        <end position="1349"/>
    </location>
</feature>
<evidence type="ECO:0000313" key="4">
    <source>
        <dbReference type="Proteomes" id="UP000826195"/>
    </source>
</evidence>
<evidence type="ECO:0000256" key="2">
    <source>
        <dbReference type="SAM" id="MobiDB-lite"/>
    </source>
</evidence>
<feature type="coiled-coil region" evidence="1">
    <location>
        <begin position="1067"/>
        <end position="1094"/>
    </location>
</feature>
<feature type="compositionally biased region" description="Low complexity" evidence="2">
    <location>
        <begin position="529"/>
        <end position="541"/>
    </location>
</feature>
<proteinExistence type="predicted"/>
<gene>
    <name evidence="3" type="ORF">KQX54_021227</name>
</gene>
<keyword evidence="4" id="KW-1185">Reference proteome</keyword>
<feature type="region of interest" description="Disordered" evidence="2">
    <location>
        <begin position="1"/>
        <end position="67"/>
    </location>
</feature>
<feature type="compositionally biased region" description="Low complexity" evidence="2">
    <location>
        <begin position="416"/>
        <end position="429"/>
    </location>
</feature>
<dbReference type="EMBL" id="JAHXZJ010000001">
    <property type="protein sequence ID" value="KAH0568575.1"/>
    <property type="molecule type" value="Genomic_DNA"/>
</dbReference>
<evidence type="ECO:0000313" key="3">
    <source>
        <dbReference type="EMBL" id="KAH0568575.1"/>
    </source>
</evidence>
<feature type="coiled-coil region" evidence="1">
    <location>
        <begin position="1150"/>
        <end position="1177"/>
    </location>
</feature>
<feature type="region of interest" description="Disordered" evidence="2">
    <location>
        <begin position="529"/>
        <end position="553"/>
    </location>
</feature>
<feature type="compositionally biased region" description="Polar residues" evidence="2">
    <location>
        <begin position="95"/>
        <end position="105"/>
    </location>
</feature>
<feature type="compositionally biased region" description="Basic and acidic residues" evidence="2">
    <location>
        <begin position="157"/>
        <end position="174"/>
    </location>
</feature>
<dbReference type="GO" id="GO:0004402">
    <property type="term" value="F:histone acetyltransferase activity"/>
    <property type="evidence" value="ECO:0007669"/>
    <property type="project" value="TreeGrafter"/>
</dbReference>
<feature type="region of interest" description="Disordered" evidence="2">
    <location>
        <begin position="1289"/>
        <end position="1349"/>
    </location>
</feature>
<feature type="compositionally biased region" description="Basic residues" evidence="2">
    <location>
        <begin position="145"/>
        <end position="156"/>
    </location>
</feature>
<feature type="compositionally biased region" description="Low complexity" evidence="2">
    <location>
        <begin position="176"/>
        <end position="185"/>
    </location>
</feature>